<accession>A0A9N9NRL5</accession>
<proteinExistence type="predicted"/>
<gene>
    <name evidence="1" type="ORF">DERYTH_LOCUS17468</name>
</gene>
<evidence type="ECO:0000313" key="2">
    <source>
        <dbReference type="Proteomes" id="UP000789405"/>
    </source>
</evidence>
<reference evidence="1" key="1">
    <citation type="submission" date="2021-06" db="EMBL/GenBank/DDBJ databases">
        <authorList>
            <person name="Kallberg Y."/>
            <person name="Tangrot J."/>
            <person name="Rosling A."/>
        </authorList>
    </citation>
    <scope>NUCLEOTIDE SEQUENCE</scope>
    <source>
        <strain evidence="1">MA453B</strain>
    </source>
</reference>
<dbReference type="AlphaFoldDB" id="A0A9N9NRL5"/>
<name>A0A9N9NRL5_9GLOM</name>
<dbReference type="Proteomes" id="UP000789405">
    <property type="component" value="Unassembled WGS sequence"/>
</dbReference>
<protein>
    <submittedName>
        <fullName evidence="1">23874_t:CDS:1</fullName>
    </submittedName>
</protein>
<organism evidence="1 2">
    <name type="scientific">Dentiscutata erythropus</name>
    <dbReference type="NCBI Taxonomy" id="1348616"/>
    <lineage>
        <taxon>Eukaryota</taxon>
        <taxon>Fungi</taxon>
        <taxon>Fungi incertae sedis</taxon>
        <taxon>Mucoromycota</taxon>
        <taxon>Glomeromycotina</taxon>
        <taxon>Glomeromycetes</taxon>
        <taxon>Diversisporales</taxon>
        <taxon>Gigasporaceae</taxon>
        <taxon>Dentiscutata</taxon>
    </lineage>
</organism>
<keyword evidence="2" id="KW-1185">Reference proteome</keyword>
<sequence length="67" mass="7618">MEGEDSFGRTEEFSNIELDIDDWINIVDELLRQTAGYQNELDCIELHSNEDLTNATDEPAAEQTIIS</sequence>
<dbReference type="EMBL" id="CAJVPY010016498">
    <property type="protein sequence ID" value="CAG8757349.1"/>
    <property type="molecule type" value="Genomic_DNA"/>
</dbReference>
<evidence type="ECO:0000313" key="1">
    <source>
        <dbReference type="EMBL" id="CAG8757349.1"/>
    </source>
</evidence>
<comment type="caution">
    <text evidence="1">The sequence shown here is derived from an EMBL/GenBank/DDBJ whole genome shotgun (WGS) entry which is preliminary data.</text>
</comment>